<evidence type="ECO:0000256" key="3">
    <source>
        <dbReference type="ARBA" id="ARBA00023125"/>
    </source>
</evidence>
<dbReference type="SUPFAM" id="SSF100950">
    <property type="entry name" value="NagB/RpiA/CoA transferase-like"/>
    <property type="match status" value="1"/>
</dbReference>
<dbReference type="InterPro" id="IPR037171">
    <property type="entry name" value="NagB/RpiA_transferase-like"/>
</dbReference>
<name>A0A6J4RLG2_9ACTN</name>
<dbReference type="InterPro" id="IPR007324">
    <property type="entry name" value="Sugar-bd_dom_put"/>
</dbReference>
<feature type="domain" description="HTH marR-type" evidence="6">
    <location>
        <begin position="28"/>
        <end position="71"/>
    </location>
</feature>
<evidence type="ECO:0000256" key="4">
    <source>
        <dbReference type="ARBA" id="ARBA00023163"/>
    </source>
</evidence>
<dbReference type="AlphaFoldDB" id="A0A6J4RLG2"/>
<dbReference type="Gene3D" id="1.10.10.60">
    <property type="entry name" value="Homeodomain-like"/>
    <property type="match status" value="1"/>
</dbReference>
<dbReference type="GO" id="GO:0030246">
    <property type="term" value="F:carbohydrate binding"/>
    <property type="evidence" value="ECO:0007669"/>
    <property type="project" value="InterPro"/>
</dbReference>
<gene>
    <name evidence="7" type="ORF">AVDCRST_MAG65-861</name>
</gene>
<keyword evidence="2" id="KW-0805">Transcription regulation</keyword>
<keyword evidence="4" id="KW-0804">Transcription</keyword>
<dbReference type="Gene3D" id="3.40.50.1360">
    <property type="match status" value="1"/>
</dbReference>
<comment type="similarity">
    <text evidence="1">Belongs to the SorC transcriptional regulatory family.</text>
</comment>
<proteinExistence type="inferred from homology"/>
<dbReference type="SUPFAM" id="SSF46785">
    <property type="entry name" value="Winged helix' DNA-binding domain"/>
    <property type="match status" value="1"/>
</dbReference>
<dbReference type="PANTHER" id="PTHR34294">
    <property type="entry name" value="TRANSCRIPTIONAL REGULATOR-RELATED"/>
    <property type="match status" value="1"/>
</dbReference>
<reference evidence="7" key="1">
    <citation type="submission" date="2020-02" db="EMBL/GenBank/DDBJ databases">
        <authorList>
            <person name="Meier V. D."/>
        </authorList>
    </citation>
    <scope>NUCLEOTIDE SEQUENCE</scope>
    <source>
        <strain evidence="7">AVDCRST_MAG65</strain>
    </source>
</reference>
<evidence type="ECO:0000256" key="2">
    <source>
        <dbReference type="ARBA" id="ARBA00023015"/>
    </source>
</evidence>
<dbReference type="Pfam" id="PF04198">
    <property type="entry name" value="Sugar-bind"/>
    <property type="match status" value="1"/>
</dbReference>
<evidence type="ECO:0000259" key="5">
    <source>
        <dbReference type="Pfam" id="PF04198"/>
    </source>
</evidence>
<evidence type="ECO:0000256" key="1">
    <source>
        <dbReference type="ARBA" id="ARBA00010466"/>
    </source>
</evidence>
<protein>
    <submittedName>
        <fullName evidence="7">Transcriptional regulator of sorbose uptake and utilization genes</fullName>
    </submittedName>
</protein>
<dbReference type="EMBL" id="CADCVL010000148">
    <property type="protein sequence ID" value="CAA9472329.1"/>
    <property type="molecule type" value="Genomic_DNA"/>
</dbReference>
<dbReference type="InterPro" id="IPR036390">
    <property type="entry name" value="WH_DNA-bd_sf"/>
</dbReference>
<keyword evidence="3" id="KW-0238">DNA-binding</keyword>
<dbReference type="GO" id="GO:0003700">
    <property type="term" value="F:DNA-binding transcription factor activity"/>
    <property type="evidence" value="ECO:0007669"/>
    <property type="project" value="InterPro"/>
</dbReference>
<sequence length="336" mass="35630">MATPQPIRRGPGGAGVEQLRLMVKVARLYHEHGVLQPEIARRLHISQPRVSRLLKQAAAEGIVRTTVVVPDGMSTEVEDRLEQLFGLREAVVVECLDDSEAGMLHDLGVATATYLEASLTGGEVVGISSWSATLLAAVDAMRRSSRVTAERAVQLFGGVGNPTAEAHAARLTQRFAELTGAQPSFLLAPGIAASPQARQAFLEDQFVREAMSALDDVSLALVGIGALEPSSLLQRSGNIFAAEELAALGERGAVGDICLRFFDADGAPVSSSLDQRVIGISAEQLRRIDRCVGVAGGERKYAAILGALRGGWINVLITDRGTAERLITEAPRPAGR</sequence>
<dbReference type="Pfam" id="PF12802">
    <property type="entry name" value="MarR_2"/>
    <property type="match status" value="1"/>
</dbReference>
<evidence type="ECO:0000259" key="6">
    <source>
        <dbReference type="Pfam" id="PF12802"/>
    </source>
</evidence>
<dbReference type="GO" id="GO:0003677">
    <property type="term" value="F:DNA binding"/>
    <property type="evidence" value="ECO:0007669"/>
    <property type="project" value="UniProtKB-KW"/>
</dbReference>
<evidence type="ECO:0000313" key="7">
    <source>
        <dbReference type="EMBL" id="CAA9472329.1"/>
    </source>
</evidence>
<organism evidence="7">
    <name type="scientific">uncultured Solirubrobacteraceae bacterium</name>
    <dbReference type="NCBI Taxonomy" id="1162706"/>
    <lineage>
        <taxon>Bacteria</taxon>
        <taxon>Bacillati</taxon>
        <taxon>Actinomycetota</taxon>
        <taxon>Thermoleophilia</taxon>
        <taxon>Solirubrobacterales</taxon>
        <taxon>Solirubrobacteraceae</taxon>
        <taxon>environmental samples</taxon>
    </lineage>
</organism>
<dbReference type="InterPro" id="IPR000835">
    <property type="entry name" value="HTH_MarR-typ"/>
</dbReference>
<dbReference type="InterPro" id="IPR051054">
    <property type="entry name" value="SorC_transcr_regulators"/>
</dbReference>
<accession>A0A6J4RLG2</accession>
<feature type="domain" description="Sugar-binding" evidence="5">
    <location>
        <begin position="74"/>
        <end position="327"/>
    </location>
</feature>